<comment type="catalytic activity">
    <reaction evidence="1">
        <text>1-(2-carboxyphenylamino)-1-deoxy-D-ribulose 5-phosphate + H(+) = (1S,2R)-1-C-(indol-3-yl)glycerol 3-phosphate + CO2 + H2O</text>
        <dbReference type="Rhea" id="RHEA:23476"/>
        <dbReference type="ChEBI" id="CHEBI:15377"/>
        <dbReference type="ChEBI" id="CHEBI:15378"/>
        <dbReference type="ChEBI" id="CHEBI:16526"/>
        <dbReference type="ChEBI" id="CHEBI:58613"/>
        <dbReference type="ChEBI" id="CHEBI:58866"/>
        <dbReference type="EC" id="4.1.1.48"/>
    </reaction>
</comment>
<gene>
    <name evidence="11" type="ORF">B7R25_07925</name>
</gene>
<dbReference type="InterPro" id="IPR045186">
    <property type="entry name" value="Indole-3-glycerol_P_synth"/>
</dbReference>
<accession>A0A3E0WD55</accession>
<comment type="similarity">
    <text evidence="3">Belongs to the TrpC family.</text>
</comment>
<dbReference type="EC" id="4.1.1.48" evidence="4"/>
<dbReference type="CDD" id="cd00331">
    <property type="entry name" value="IGPS"/>
    <property type="match status" value="1"/>
</dbReference>
<evidence type="ECO:0000259" key="10">
    <source>
        <dbReference type="Pfam" id="PF00218"/>
    </source>
</evidence>
<name>A0A3E0WD55_9MICO</name>
<dbReference type="InterPro" id="IPR011060">
    <property type="entry name" value="RibuloseP-bd_barrel"/>
</dbReference>
<keyword evidence="7" id="KW-0822">Tryptophan biosynthesis</keyword>
<dbReference type="UniPathway" id="UPA00035">
    <property type="reaction ID" value="UER00043"/>
</dbReference>
<evidence type="ECO:0000256" key="9">
    <source>
        <dbReference type="ARBA" id="ARBA00023239"/>
    </source>
</evidence>
<dbReference type="OrthoDB" id="9804217at2"/>
<keyword evidence="5" id="KW-0028">Amino-acid biosynthesis</keyword>
<dbReference type="InterPro" id="IPR013798">
    <property type="entry name" value="Indole-3-glycerol_P_synth_dom"/>
</dbReference>
<keyword evidence="8" id="KW-0057">Aromatic amino acid biosynthesis</keyword>
<dbReference type="GO" id="GO:0004425">
    <property type="term" value="F:indole-3-glycerol-phosphate synthase activity"/>
    <property type="evidence" value="ECO:0007669"/>
    <property type="project" value="UniProtKB-EC"/>
</dbReference>
<comment type="pathway">
    <text evidence="2">Amino-acid biosynthesis; L-tryptophan biosynthesis; L-tryptophan from chorismate: step 4/5.</text>
</comment>
<dbReference type="NCBIfam" id="NF001369">
    <property type="entry name" value="PRK00278.1-1"/>
    <property type="match status" value="1"/>
</dbReference>
<dbReference type="EMBL" id="NBXE01000019">
    <property type="protein sequence ID" value="RFA27638.1"/>
    <property type="molecule type" value="Genomic_DNA"/>
</dbReference>
<dbReference type="PROSITE" id="PS00614">
    <property type="entry name" value="IGPS"/>
    <property type="match status" value="1"/>
</dbReference>
<dbReference type="PANTHER" id="PTHR22854">
    <property type="entry name" value="TRYPTOPHAN BIOSYNTHESIS PROTEIN"/>
    <property type="match status" value="1"/>
</dbReference>
<evidence type="ECO:0000256" key="7">
    <source>
        <dbReference type="ARBA" id="ARBA00022822"/>
    </source>
</evidence>
<dbReference type="RefSeq" id="WP_116418399.1">
    <property type="nucleotide sequence ID" value="NZ_NBXC01000014.1"/>
</dbReference>
<dbReference type="GO" id="GO:0004640">
    <property type="term" value="F:phosphoribosylanthranilate isomerase activity"/>
    <property type="evidence" value="ECO:0007669"/>
    <property type="project" value="TreeGrafter"/>
</dbReference>
<evidence type="ECO:0000313" key="12">
    <source>
        <dbReference type="Proteomes" id="UP000257080"/>
    </source>
</evidence>
<reference evidence="11 12" key="1">
    <citation type="submission" date="2017-04" db="EMBL/GenBank/DDBJ databases">
        <title>Comparative genome analysis of Subtercola boreus.</title>
        <authorList>
            <person name="Cho Y.-J."/>
            <person name="Cho A."/>
            <person name="Kim O.-S."/>
            <person name="Lee J.-I."/>
        </authorList>
    </citation>
    <scope>NUCLEOTIDE SEQUENCE [LARGE SCALE GENOMIC DNA]</scope>
    <source>
        <strain evidence="11 12">P28004</strain>
    </source>
</reference>
<protein>
    <recommendedName>
        <fullName evidence="4">indole-3-glycerol-phosphate synthase</fullName>
        <ecNumber evidence="4">4.1.1.48</ecNumber>
    </recommendedName>
</protein>
<comment type="caution">
    <text evidence="11">The sequence shown here is derived from an EMBL/GenBank/DDBJ whole genome shotgun (WGS) entry which is preliminary data.</text>
</comment>
<dbReference type="FunFam" id="3.20.20.70:FF:000024">
    <property type="entry name" value="Indole-3-glycerol phosphate synthase"/>
    <property type="match status" value="1"/>
</dbReference>
<dbReference type="SUPFAM" id="SSF51366">
    <property type="entry name" value="Ribulose-phoshate binding barrel"/>
    <property type="match status" value="1"/>
</dbReference>
<evidence type="ECO:0000256" key="5">
    <source>
        <dbReference type="ARBA" id="ARBA00022605"/>
    </source>
</evidence>
<keyword evidence="6" id="KW-0210">Decarboxylase</keyword>
<dbReference type="Pfam" id="PF00218">
    <property type="entry name" value="IGPS"/>
    <property type="match status" value="1"/>
</dbReference>
<keyword evidence="9" id="KW-0456">Lyase</keyword>
<sequence length="257" mass="26964">MLDTLTAGAAEDASARLALVGFDEVEKRALAMPPALDALAFLAPAERVKIIAEIKRASPSRGSLAAITDPAALASTYQSAGASAVSVLTEGRKFKGSLEDLELVRDTVSIPVLRKDFVSLDYQVFEARAAGADLVLLIVAALEQPVLQHLHELIHSLGMTALVETHSADEVERALDLGASLIGVNARNLSTFELDPDLFGTLADRIPAGIIRVAESAVKTAADVSHYRSSGADVVLVGEALVTGDPARTLEEFLGVS</sequence>
<evidence type="ECO:0000256" key="8">
    <source>
        <dbReference type="ARBA" id="ARBA00023141"/>
    </source>
</evidence>
<proteinExistence type="inferred from homology"/>
<dbReference type="AlphaFoldDB" id="A0A3E0WD55"/>
<organism evidence="11 12">
    <name type="scientific">Subtercola boreus</name>
    <dbReference type="NCBI Taxonomy" id="120213"/>
    <lineage>
        <taxon>Bacteria</taxon>
        <taxon>Bacillati</taxon>
        <taxon>Actinomycetota</taxon>
        <taxon>Actinomycetes</taxon>
        <taxon>Micrococcales</taxon>
        <taxon>Microbacteriaceae</taxon>
        <taxon>Subtercola</taxon>
    </lineage>
</organism>
<dbReference type="InterPro" id="IPR013785">
    <property type="entry name" value="Aldolase_TIM"/>
</dbReference>
<evidence type="ECO:0000256" key="6">
    <source>
        <dbReference type="ARBA" id="ARBA00022793"/>
    </source>
</evidence>
<dbReference type="InterPro" id="IPR001468">
    <property type="entry name" value="Indole-3-GlycerolPSynthase_CS"/>
</dbReference>
<dbReference type="GO" id="GO:0000162">
    <property type="term" value="P:L-tryptophan biosynthetic process"/>
    <property type="evidence" value="ECO:0007669"/>
    <property type="project" value="UniProtKB-UniPathway"/>
</dbReference>
<evidence type="ECO:0000313" key="11">
    <source>
        <dbReference type="EMBL" id="RFA27638.1"/>
    </source>
</evidence>
<dbReference type="PANTHER" id="PTHR22854:SF2">
    <property type="entry name" value="INDOLE-3-GLYCEROL-PHOSPHATE SYNTHASE"/>
    <property type="match status" value="1"/>
</dbReference>
<evidence type="ECO:0000256" key="3">
    <source>
        <dbReference type="ARBA" id="ARBA00008737"/>
    </source>
</evidence>
<evidence type="ECO:0000256" key="4">
    <source>
        <dbReference type="ARBA" id="ARBA00012362"/>
    </source>
</evidence>
<feature type="domain" description="Indole-3-glycerol phosphate synthase" evidence="10">
    <location>
        <begin position="5"/>
        <end position="245"/>
    </location>
</feature>
<evidence type="ECO:0000256" key="1">
    <source>
        <dbReference type="ARBA" id="ARBA00001633"/>
    </source>
</evidence>
<dbReference type="Proteomes" id="UP000257080">
    <property type="component" value="Unassembled WGS sequence"/>
</dbReference>
<evidence type="ECO:0000256" key="2">
    <source>
        <dbReference type="ARBA" id="ARBA00004696"/>
    </source>
</evidence>
<dbReference type="Gene3D" id="3.20.20.70">
    <property type="entry name" value="Aldolase class I"/>
    <property type="match status" value="1"/>
</dbReference>